<dbReference type="GO" id="GO:0046872">
    <property type="term" value="F:metal ion binding"/>
    <property type="evidence" value="ECO:0007669"/>
    <property type="project" value="UniProtKB-KW"/>
</dbReference>
<dbReference type="Gene3D" id="3.40.50.10300">
    <property type="entry name" value="CoaB-like"/>
    <property type="match status" value="1"/>
</dbReference>
<dbReference type="EMBL" id="NOZP01000025">
    <property type="protein sequence ID" value="OYD17034.1"/>
    <property type="molecule type" value="Genomic_DNA"/>
</dbReference>
<comment type="caution">
    <text evidence="3">Lacks conserved residue(s) required for the propagation of feature annotation.</text>
</comment>
<evidence type="ECO:0000256" key="3">
    <source>
        <dbReference type="HAMAP-Rule" id="MF_02225"/>
    </source>
</evidence>
<evidence type="ECO:0000256" key="2">
    <source>
        <dbReference type="ARBA" id="ARBA00023239"/>
    </source>
</evidence>
<gene>
    <name evidence="3 7" type="primary">coaBC</name>
    <name evidence="7" type="ORF">CH330_01070</name>
</gene>
<keyword evidence="2 3" id="KW-0456">Lyase</keyword>
<feature type="domain" description="Flavoprotein" evidence="5">
    <location>
        <begin position="8"/>
        <end position="181"/>
    </location>
</feature>
<dbReference type="PANTHER" id="PTHR14359:SF6">
    <property type="entry name" value="PHOSPHOPANTOTHENOYLCYSTEINE DECARBOXYLASE"/>
    <property type="match status" value="1"/>
</dbReference>
<comment type="cofactor">
    <cofactor evidence="3">
        <name>FMN</name>
        <dbReference type="ChEBI" id="CHEBI:58210"/>
    </cofactor>
    <text evidence="3">Binds 1 FMN per subunit.</text>
</comment>
<dbReference type="EC" id="6.3.2.5" evidence="3"/>
<dbReference type="GO" id="GO:0004633">
    <property type="term" value="F:phosphopantothenoylcysteine decarboxylase activity"/>
    <property type="evidence" value="ECO:0007669"/>
    <property type="project" value="UniProtKB-UniRule"/>
</dbReference>
<feature type="active site" description="Proton donor" evidence="3">
    <location>
        <position position="164"/>
    </location>
</feature>
<feature type="binding site" evidence="3">
    <location>
        <begin position="310"/>
        <end position="313"/>
    </location>
    <ligand>
        <name>CTP</name>
        <dbReference type="ChEBI" id="CHEBI:37563"/>
    </ligand>
</feature>
<dbReference type="UniPathway" id="UPA00241">
    <property type="reaction ID" value="UER00353"/>
</dbReference>
<dbReference type="SUPFAM" id="SSF52507">
    <property type="entry name" value="Homo-oligomeric flavin-containing Cys decarboxylases, HFCD"/>
    <property type="match status" value="1"/>
</dbReference>
<evidence type="ECO:0000256" key="4">
    <source>
        <dbReference type="RuleBase" id="RU364078"/>
    </source>
</evidence>
<feature type="region of interest" description="Phosphopantothenoylcysteine decarboxylase" evidence="3">
    <location>
        <begin position="1"/>
        <end position="197"/>
    </location>
</feature>
<dbReference type="GO" id="GO:0071513">
    <property type="term" value="C:phosphopantothenoylcysteine decarboxylase complex"/>
    <property type="evidence" value="ECO:0007669"/>
    <property type="project" value="TreeGrafter"/>
</dbReference>
<evidence type="ECO:0000259" key="6">
    <source>
        <dbReference type="Pfam" id="PF04127"/>
    </source>
</evidence>
<dbReference type="PANTHER" id="PTHR14359">
    <property type="entry name" value="HOMO-OLIGOMERIC FLAVIN CONTAINING CYS DECARBOXYLASE FAMILY"/>
    <property type="match status" value="1"/>
</dbReference>
<dbReference type="InterPro" id="IPR035929">
    <property type="entry name" value="CoaB-like_sf"/>
</dbReference>
<dbReference type="GO" id="GO:0010181">
    <property type="term" value="F:FMN binding"/>
    <property type="evidence" value="ECO:0007669"/>
    <property type="project" value="UniProtKB-UniRule"/>
</dbReference>
<dbReference type="GO" id="GO:0015937">
    <property type="term" value="P:coenzyme A biosynthetic process"/>
    <property type="evidence" value="ECO:0007669"/>
    <property type="project" value="UniProtKB-UniRule"/>
</dbReference>
<keyword evidence="3" id="KW-0479">Metal-binding</keyword>
<organism evidence="7 8">
    <name type="scientific">candidate division WOR-3 bacterium JGI_Cruoil_03_51_56</name>
    <dbReference type="NCBI Taxonomy" id="1973747"/>
    <lineage>
        <taxon>Bacteria</taxon>
        <taxon>Bacteria division WOR-3</taxon>
    </lineage>
</organism>
<comment type="pathway">
    <text evidence="3 4">Cofactor biosynthesis; coenzyme A biosynthesis; CoA from (R)-pantothenate: step 3/5.</text>
</comment>
<name>A0A235BXU1_UNCW3</name>
<dbReference type="Gene3D" id="3.40.50.1950">
    <property type="entry name" value="Flavin prenyltransferase-like"/>
    <property type="match status" value="1"/>
</dbReference>
<accession>A0A235BXU1</accession>
<keyword evidence="3 4" id="KW-0436">Ligase</keyword>
<keyword evidence="3 4" id="KW-0288">FMN</keyword>
<comment type="function">
    <text evidence="4">Catalyzes two steps in the biosynthesis of coenzyme A. In the first step cysteine is conjugated to 4'-phosphopantothenate to form 4-phosphopantothenoylcysteine, in the latter compound is decarboxylated to form 4'-phosphopantotheine.</text>
</comment>
<keyword evidence="3" id="KW-0511">Multifunctional enzyme</keyword>
<dbReference type="GO" id="GO:0015941">
    <property type="term" value="P:pantothenate catabolic process"/>
    <property type="evidence" value="ECO:0007669"/>
    <property type="project" value="InterPro"/>
</dbReference>
<protein>
    <recommendedName>
        <fullName evidence="3">Coenzyme A biosynthesis bifunctional protein CoaBC</fullName>
    </recommendedName>
    <alternativeName>
        <fullName evidence="3">DNA/pantothenate metabolism flavoprotein</fullName>
    </alternativeName>
    <alternativeName>
        <fullName evidence="3">Phosphopantothenoylcysteine synthetase/decarboxylase</fullName>
        <shortName evidence="3">PPCS-PPCDC</shortName>
    </alternativeName>
    <domain>
        <recommendedName>
            <fullName evidence="3">Phosphopantothenoylcysteine decarboxylase</fullName>
            <shortName evidence="3">PPC decarboxylase</shortName>
            <shortName evidence="3">PPC-DC</shortName>
            <ecNumber evidence="3">4.1.1.36</ecNumber>
        </recommendedName>
        <alternativeName>
            <fullName evidence="3">CoaC</fullName>
        </alternativeName>
    </domain>
    <domain>
        <recommendedName>
            <fullName evidence="3">Phosphopantothenate--cysteine ligase</fullName>
            <ecNumber evidence="3">6.3.2.5</ecNumber>
        </recommendedName>
        <alternativeName>
            <fullName evidence="3">CoaB</fullName>
        </alternativeName>
        <alternativeName>
            <fullName evidence="3">Phosphopantothenoylcysteine synthetase</fullName>
            <shortName evidence="3">PPC synthetase</shortName>
            <shortName evidence="3">PPC-S</shortName>
        </alternativeName>
    </domain>
</protein>
<comment type="function">
    <text evidence="3">Catalyzes two sequential steps in the biosynthesis of coenzyme A. In the first step cysteine is conjugated to 4'-phosphopantothenate to form 4-phosphopantothenoylcysteine. In the second step the latter compound is decarboxylated to form 4'-phosphopantotheine.</text>
</comment>
<dbReference type="NCBIfam" id="TIGR00521">
    <property type="entry name" value="coaBC_dfp"/>
    <property type="match status" value="1"/>
</dbReference>
<feature type="binding site" evidence="3">
    <location>
        <position position="344"/>
    </location>
    <ligand>
        <name>CTP</name>
        <dbReference type="ChEBI" id="CHEBI:37563"/>
    </ligand>
</feature>
<dbReference type="GO" id="GO:0004632">
    <property type="term" value="F:phosphopantothenate--cysteine ligase activity"/>
    <property type="evidence" value="ECO:0007669"/>
    <property type="project" value="UniProtKB-UniRule"/>
</dbReference>
<comment type="pathway">
    <text evidence="3 4">Cofactor biosynthesis; coenzyme A biosynthesis; CoA from (R)-pantothenate: step 2/5.</text>
</comment>
<feature type="binding site" evidence="3">
    <location>
        <position position="286"/>
    </location>
    <ligand>
        <name>CTP</name>
        <dbReference type="ChEBI" id="CHEBI:37563"/>
    </ligand>
</feature>
<dbReference type="Proteomes" id="UP000215559">
    <property type="component" value="Unassembled WGS sequence"/>
</dbReference>
<dbReference type="EC" id="4.1.1.36" evidence="3"/>
<feature type="domain" description="DNA/pantothenate metabolism flavoprotein C-terminal" evidence="6">
    <location>
        <begin position="193"/>
        <end position="394"/>
    </location>
</feature>
<comment type="similarity">
    <text evidence="3 4">In the C-terminal section; belongs to the PPC synthetase family.</text>
</comment>
<comment type="catalytic activity">
    <reaction evidence="3 4">
        <text>(R)-4'-phosphopantothenate + L-cysteine + CTP = N-[(R)-4-phosphopantothenoyl]-L-cysteine + CMP + diphosphate + H(+)</text>
        <dbReference type="Rhea" id="RHEA:19397"/>
        <dbReference type="ChEBI" id="CHEBI:10986"/>
        <dbReference type="ChEBI" id="CHEBI:15378"/>
        <dbReference type="ChEBI" id="CHEBI:33019"/>
        <dbReference type="ChEBI" id="CHEBI:35235"/>
        <dbReference type="ChEBI" id="CHEBI:37563"/>
        <dbReference type="ChEBI" id="CHEBI:59458"/>
        <dbReference type="ChEBI" id="CHEBI:60377"/>
        <dbReference type="EC" id="6.3.2.5"/>
    </reaction>
</comment>
<evidence type="ECO:0000313" key="7">
    <source>
        <dbReference type="EMBL" id="OYD17034.1"/>
    </source>
</evidence>
<comment type="caution">
    <text evidence="7">The sequence shown here is derived from an EMBL/GenBank/DDBJ whole genome shotgun (WGS) entry which is preliminary data.</text>
</comment>
<dbReference type="Pfam" id="PF02441">
    <property type="entry name" value="Flavoprotein"/>
    <property type="match status" value="1"/>
</dbReference>
<feature type="binding site" evidence="3">
    <location>
        <position position="328"/>
    </location>
    <ligand>
        <name>CTP</name>
        <dbReference type="ChEBI" id="CHEBI:37563"/>
    </ligand>
</feature>
<comment type="similarity">
    <text evidence="3 4">In the N-terminal section; belongs to the HFCD (homo-oligomeric flavin containing Cys decarboxylase) superfamily.</text>
</comment>
<comment type="catalytic activity">
    <reaction evidence="3 4">
        <text>N-[(R)-4-phosphopantothenoyl]-L-cysteine + H(+) = (R)-4'-phosphopantetheine + CO2</text>
        <dbReference type="Rhea" id="RHEA:16793"/>
        <dbReference type="ChEBI" id="CHEBI:15378"/>
        <dbReference type="ChEBI" id="CHEBI:16526"/>
        <dbReference type="ChEBI" id="CHEBI:59458"/>
        <dbReference type="ChEBI" id="CHEBI:61723"/>
        <dbReference type="EC" id="4.1.1.36"/>
    </reaction>
</comment>
<feature type="binding site" evidence="3">
    <location>
        <position position="340"/>
    </location>
    <ligand>
        <name>CTP</name>
        <dbReference type="ChEBI" id="CHEBI:37563"/>
    </ligand>
</feature>
<keyword evidence="1 3" id="KW-0210">Decarboxylase</keyword>
<evidence type="ECO:0000313" key="8">
    <source>
        <dbReference type="Proteomes" id="UP000215559"/>
    </source>
</evidence>
<dbReference type="AlphaFoldDB" id="A0A235BXU1"/>
<dbReference type="SUPFAM" id="SSF102645">
    <property type="entry name" value="CoaB-like"/>
    <property type="match status" value="1"/>
</dbReference>
<dbReference type="Pfam" id="PF04127">
    <property type="entry name" value="DFP"/>
    <property type="match status" value="1"/>
</dbReference>
<evidence type="ECO:0000256" key="1">
    <source>
        <dbReference type="ARBA" id="ARBA00022793"/>
    </source>
</evidence>
<reference evidence="7 8" key="1">
    <citation type="submission" date="2017-07" db="EMBL/GenBank/DDBJ databases">
        <title>Recovery of genomes from metagenomes via a dereplication, aggregation, and scoring strategy.</title>
        <authorList>
            <person name="Sieber C.M."/>
            <person name="Probst A.J."/>
            <person name="Sharrar A."/>
            <person name="Thomas B.C."/>
            <person name="Hess M."/>
            <person name="Tringe S.G."/>
            <person name="Banfield J.F."/>
        </authorList>
    </citation>
    <scope>NUCLEOTIDE SEQUENCE [LARGE SCALE GENOMIC DNA]</scope>
    <source>
        <strain evidence="7">JGI_Cruoil_03_51_56</strain>
    </source>
</reference>
<dbReference type="InterPro" id="IPR007085">
    <property type="entry name" value="DNA/pantothenate-metab_flavo_C"/>
</dbReference>
<dbReference type="InterPro" id="IPR003382">
    <property type="entry name" value="Flavoprotein"/>
</dbReference>
<dbReference type="InterPro" id="IPR036551">
    <property type="entry name" value="Flavin_trans-like"/>
</dbReference>
<feature type="binding site" evidence="3">
    <location>
        <position position="294"/>
    </location>
    <ligand>
        <name>CTP</name>
        <dbReference type="ChEBI" id="CHEBI:37563"/>
    </ligand>
</feature>
<keyword evidence="3" id="KW-0460">Magnesium</keyword>
<proteinExistence type="inferred from homology"/>
<keyword evidence="3 4" id="KW-0285">Flavoprotein</keyword>
<feature type="region of interest" description="Phosphopantothenate--cysteine ligase" evidence="3">
    <location>
        <begin position="198"/>
        <end position="408"/>
    </location>
</feature>
<dbReference type="InterPro" id="IPR005252">
    <property type="entry name" value="CoaBC"/>
</dbReference>
<sequence length="408" mass="44428">MSNKTHPHLVLGVTGSIAAYKALELVRLFRKSDWEVQVVMTRNARKFVTAESFAVLSGRPVALELFPKHKTGIPHIDLPMWADLILVAPASANILGKIASGIADDLLSTMLLAVPADILKRGRAILAPGMNVNMWQNPSVQQNIGRLIKMGYAIVGPAQGELACGTSGTGRFLEPRAIFQVCQALLEQTSLGLNGIRVLVTAGRTEEPIDPVRLITNRSSGRMGLAIARAFAAAGASVYLIAGPVSVPLPAGIKTVRVRTTEEMLKQVLARLEQTDILVMCAAVVDFRPTRTAKKKQHQKSLRLELKRTPDILKQVSTTSHRPICIGFSLDPSLTNARTKLLNKKLDLVVANDYSTIDAEYIKPTLIRPKGKPRRLPEMTKELFASKLVAEAAKLLSSKMESEDGRTV</sequence>
<comment type="cofactor">
    <cofactor evidence="3">
        <name>Mg(2+)</name>
        <dbReference type="ChEBI" id="CHEBI:18420"/>
    </cofactor>
</comment>
<evidence type="ECO:0000259" key="5">
    <source>
        <dbReference type="Pfam" id="PF02441"/>
    </source>
</evidence>
<dbReference type="HAMAP" id="MF_02225">
    <property type="entry name" value="CoaBC"/>
    <property type="match status" value="1"/>
</dbReference>